<gene>
    <name evidence="2" type="ORF">DAEQUDRAFT_769731</name>
</gene>
<evidence type="ECO:0000313" key="3">
    <source>
        <dbReference type="Proteomes" id="UP000076727"/>
    </source>
</evidence>
<dbReference type="STRING" id="1314783.A0A165LG99"/>
<keyword evidence="3" id="KW-1185">Reference proteome</keyword>
<feature type="region of interest" description="Disordered" evidence="1">
    <location>
        <begin position="188"/>
        <end position="212"/>
    </location>
</feature>
<feature type="region of interest" description="Disordered" evidence="1">
    <location>
        <begin position="14"/>
        <end position="35"/>
    </location>
</feature>
<feature type="compositionally biased region" description="Low complexity" evidence="1">
    <location>
        <begin position="371"/>
        <end position="386"/>
    </location>
</feature>
<feature type="compositionally biased region" description="Basic residues" evidence="1">
    <location>
        <begin position="563"/>
        <end position="574"/>
    </location>
</feature>
<dbReference type="AlphaFoldDB" id="A0A165LG99"/>
<sequence>MGFFKRIFSLSSGRRKKDKRKQSHGPLVTDAEGRLVHSEDRLPDADATRLLRSASARWASTDAVQSLAPPSVNHLSVPASPAQSLQTLASSLKRSNTYTVQVYARKQHSCTEFPKANPRIGDRREPHTPRQTDGHQEIAKNHHDVVPPVPAVKAVAYTPRDDNRLRALRRDPSVLSLLNMYDNHGRLDEHAFSNSPPNSAPIQEGREQTKRGGSTLRQLLGDGDKGGEATEGDISWADRFLKEAGSAISSTSSLPLVTPDNADNAFIDGISGEDDFPGTSLGNSDEFAGNPLAISSLEVEVSGTSDALDPDQPIPIPLVDAPVIPPKTPQHANQVFGFLSERRRSVRSRAESAFGLSTTTLPQLDSESGVSRPSQPTSDSSPQTPSFEESHWQTQTNISHAEVKTATVMKLSTAPAAVIDAKAPLSAPVHQTEFPELQRARTGSSAHSALTHKSSIAQPTRIPRGPRPRRSKHSLDCDFQRSQPDLPLDLQVRLDSDTQAPGLRAARPYGPRATESSKSVDTFTAMPPRQHRRSASRISLVNDPTDDAEESAPPVPPKPVSSRSHRGAHRKKPPRVPQDEDKENSDVSPSPSPALARSKSEAMPGVIGAGLATPTRARSVFDARYRNELGAAVAPSPASSSELSPMAKDMMTNLRKQRLRTQNVARRSGRGLRSAS</sequence>
<accession>A0A165LG99</accession>
<protein>
    <submittedName>
        <fullName evidence="2">Uncharacterized protein</fullName>
    </submittedName>
</protein>
<evidence type="ECO:0000313" key="2">
    <source>
        <dbReference type="EMBL" id="KZT64377.1"/>
    </source>
</evidence>
<feature type="compositionally biased region" description="Basic residues" evidence="1">
    <location>
        <begin position="14"/>
        <end position="23"/>
    </location>
</feature>
<feature type="compositionally biased region" description="Low complexity" evidence="1">
    <location>
        <begin position="631"/>
        <end position="647"/>
    </location>
</feature>
<dbReference type="OrthoDB" id="3168838at2759"/>
<feature type="region of interest" description="Disordered" evidence="1">
    <location>
        <begin position="113"/>
        <end position="142"/>
    </location>
</feature>
<feature type="compositionally biased region" description="Polar residues" evidence="1">
    <location>
        <begin position="355"/>
        <end position="369"/>
    </location>
</feature>
<name>A0A165LG99_9APHY</name>
<feature type="region of interest" description="Disordered" evidence="1">
    <location>
        <begin position="630"/>
        <end position="676"/>
    </location>
</feature>
<dbReference type="EMBL" id="KV429130">
    <property type="protein sequence ID" value="KZT64377.1"/>
    <property type="molecule type" value="Genomic_DNA"/>
</dbReference>
<feature type="compositionally biased region" description="Polar residues" evidence="1">
    <location>
        <begin position="441"/>
        <end position="458"/>
    </location>
</feature>
<organism evidence="2 3">
    <name type="scientific">Daedalea quercina L-15889</name>
    <dbReference type="NCBI Taxonomy" id="1314783"/>
    <lineage>
        <taxon>Eukaryota</taxon>
        <taxon>Fungi</taxon>
        <taxon>Dikarya</taxon>
        <taxon>Basidiomycota</taxon>
        <taxon>Agaricomycotina</taxon>
        <taxon>Agaricomycetes</taxon>
        <taxon>Polyporales</taxon>
        <taxon>Fomitopsis</taxon>
    </lineage>
</organism>
<evidence type="ECO:0000256" key="1">
    <source>
        <dbReference type="SAM" id="MobiDB-lite"/>
    </source>
</evidence>
<feature type="region of interest" description="Disordered" evidence="1">
    <location>
        <begin position="437"/>
        <end position="615"/>
    </location>
</feature>
<feature type="region of interest" description="Disordered" evidence="1">
    <location>
        <begin position="349"/>
        <end position="394"/>
    </location>
</feature>
<reference evidence="2 3" key="1">
    <citation type="journal article" date="2016" name="Mol. Biol. Evol.">
        <title>Comparative Genomics of Early-Diverging Mushroom-Forming Fungi Provides Insights into the Origins of Lignocellulose Decay Capabilities.</title>
        <authorList>
            <person name="Nagy L.G."/>
            <person name="Riley R."/>
            <person name="Tritt A."/>
            <person name="Adam C."/>
            <person name="Daum C."/>
            <person name="Floudas D."/>
            <person name="Sun H."/>
            <person name="Yadav J.S."/>
            <person name="Pangilinan J."/>
            <person name="Larsson K.H."/>
            <person name="Matsuura K."/>
            <person name="Barry K."/>
            <person name="Labutti K."/>
            <person name="Kuo R."/>
            <person name="Ohm R.A."/>
            <person name="Bhattacharya S.S."/>
            <person name="Shirouzu T."/>
            <person name="Yoshinaga Y."/>
            <person name="Martin F.M."/>
            <person name="Grigoriev I.V."/>
            <person name="Hibbett D.S."/>
        </authorList>
    </citation>
    <scope>NUCLEOTIDE SEQUENCE [LARGE SCALE GENOMIC DNA]</scope>
    <source>
        <strain evidence="2 3">L-15889</strain>
    </source>
</reference>
<feature type="compositionally biased region" description="Basic and acidic residues" evidence="1">
    <location>
        <begin position="120"/>
        <end position="142"/>
    </location>
</feature>
<proteinExistence type="predicted"/>
<feature type="compositionally biased region" description="Polar residues" evidence="1">
    <location>
        <begin position="192"/>
        <end position="201"/>
    </location>
</feature>
<dbReference type="Proteomes" id="UP000076727">
    <property type="component" value="Unassembled WGS sequence"/>
</dbReference>